<accession>A0A3N0GRI4</accession>
<dbReference type="RefSeq" id="WP_123222741.1">
    <property type="nucleotide sequence ID" value="NZ_RJSF01000037.1"/>
</dbReference>
<dbReference type="OrthoDB" id="4966694at2"/>
<evidence type="ECO:0000313" key="3">
    <source>
        <dbReference type="Proteomes" id="UP000279994"/>
    </source>
</evidence>
<reference evidence="2 3" key="1">
    <citation type="submission" date="2018-11" db="EMBL/GenBank/DDBJ databases">
        <authorList>
            <person name="Li F."/>
        </authorList>
    </citation>
    <scope>NUCLEOTIDE SEQUENCE [LARGE SCALE GENOMIC DNA]</scope>
    <source>
        <strain evidence="2 3">Gsoil 818</strain>
    </source>
</reference>
<dbReference type="InterPro" id="IPR002052">
    <property type="entry name" value="DNA_methylase_N6_adenine_CS"/>
</dbReference>
<dbReference type="PANTHER" id="PTHR18895:SF74">
    <property type="entry name" value="MTRF1L RELEASE FACTOR GLUTAMINE METHYLTRANSFERASE"/>
    <property type="match status" value="1"/>
</dbReference>
<organism evidence="2 3">
    <name type="scientific">Nocardioides pocheonensis</name>
    <dbReference type="NCBI Taxonomy" id="661485"/>
    <lineage>
        <taxon>Bacteria</taxon>
        <taxon>Bacillati</taxon>
        <taxon>Actinomycetota</taxon>
        <taxon>Actinomycetes</taxon>
        <taxon>Propionibacteriales</taxon>
        <taxon>Nocardioidaceae</taxon>
        <taxon>Nocardioides</taxon>
    </lineage>
</organism>
<dbReference type="InterPro" id="IPR041698">
    <property type="entry name" value="Methyltransf_25"/>
</dbReference>
<dbReference type="GO" id="GO:0008168">
    <property type="term" value="F:methyltransferase activity"/>
    <property type="evidence" value="ECO:0007669"/>
    <property type="project" value="UniProtKB-KW"/>
</dbReference>
<dbReference type="SUPFAM" id="SSF53335">
    <property type="entry name" value="S-adenosyl-L-methionine-dependent methyltransferases"/>
    <property type="match status" value="1"/>
</dbReference>
<comment type="caution">
    <text evidence="2">The sequence shown here is derived from an EMBL/GenBank/DDBJ whole genome shotgun (WGS) entry which is preliminary data.</text>
</comment>
<dbReference type="GO" id="GO:0003676">
    <property type="term" value="F:nucleic acid binding"/>
    <property type="evidence" value="ECO:0007669"/>
    <property type="project" value="InterPro"/>
</dbReference>
<dbReference type="PROSITE" id="PS00092">
    <property type="entry name" value="N6_MTASE"/>
    <property type="match status" value="1"/>
</dbReference>
<proteinExistence type="predicted"/>
<evidence type="ECO:0000313" key="2">
    <source>
        <dbReference type="EMBL" id="RNM14778.1"/>
    </source>
</evidence>
<dbReference type="EMBL" id="RJSF01000037">
    <property type="protein sequence ID" value="RNM14778.1"/>
    <property type="molecule type" value="Genomic_DNA"/>
</dbReference>
<dbReference type="Proteomes" id="UP000279994">
    <property type="component" value="Unassembled WGS sequence"/>
</dbReference>
<gene>
    <name evidence="2" type="ORF">EFL26_09925</name>
</gene>
<name>A0A3N0GRI4_9ACTN</name>
<keyword evidence="2" id="KW-0808">Transferase</keyword>
<protein>
    <submittedName>
        <fullName evidence="2">Class I SAM-dependent methyltransferase</fullName>
    </submittedName>
</protein>
<dbReference type="InterPro" id="IPR050320">
    <property type="entry name" value="N5-glutamine_MTase"/>
</dbReference>
<dbReference type="Pfam" id="PF13649">
    <property type="entry name" value="Methyltransf_25"/>
    <property type="match status" value="1"/>
</dbReference>
<evidence type="ECO:0000259" key="1">
    <source>
        <dbReference type="Pfam" id="PF13649"/>
    </source>
</evidence>
<dbReference type="InterPro" id="IPR029063">
    <property type="entry name" value="SAM-dependent_MTases_sf"/>
</dbReference>
<sequence length="221" mass="23011">MTSTTREPGPGSVTPRVQRLGSLDIAYDDRVLQPRPWTVAQSRWAADLLADAAPGPVLELCTGAGHIGLLAIHGNQRRLVAVDASPIACEYARANAASAGLADRVEVRNALLHEALAPGELFPVIIADPPWVPSARTVDHPEDPRLAIDGGEDGLAIARGCLEVAAAHLEPDGVLLLQLGNASQAAAVADVADGLGLVVEEVRQPSPTGVVVLVRRVSRPA</sequence>
<keyword evidence="3" id="KW-1185">Reference proteome</keyword>
<dbReference type="Gene3D" id="3.40.50.150">
    <property type="entry name" value="Vaccinia Virus protein VP39"/>
    <property type="match status" value="1"/>
</dbReference>
<keyword evidence="2" id="KW-0489">Methyltransferase</keyword>
<feature type="domain" description="Methyltransferase" evidence="1">
    <location>
        <begin position="57"/>
        <end position="127"/>
    </location>
</feature>
<dbReference type="CDD" id="cd02440">
    <property type="entry name" value="AdoMet_MTases"/>
    <property type="match status" value="1"/>
</dbReference>
<dbReference type="PANTHER" id="PTHR18895">
    <property type="entry name" value="HEMK METHYLTRANSFERASE"/>
    <property type="match status" value="1"/>
</dbReference>
<dbReference type="AlphaFoldDB" id="A0A3N0GRI4"/>
<dbReference type="GO" id="GO:0032259">
    <property type="term" value="P:methylation"/>
    <property type="evidence" value="ECO:0007669"/>
    <property type="project" value="UniProtKB-KW"/>
</dbReference>